<evidence type="ECO:0000256" key="3">
    <source>
        <dbReference type="ARBA" id="ARBA00022448"/>
    </source>
</evidence>
<gene>
    <name evidence="7" type="primary">fepB</name>
    <name evidence="7" type="ORF">H9751_00675</name>
</gene>
<dbReference type="SUPFAM" id="SSF53807">
    <property type="entry name" value="Helical backbone' metal receptor"/>
    <property type="match status" value="1"/>
</dbReference>
<dbReference type="PANTHER" id="PTHR30532">
    <property type="entry name" value="IRON III DICITRATE-BINDING PERIPLASMIC PROTEIN"/>
    <property type="match status" value="1"/>
</dbReference>
<evidence type="ECO:0000256" key="1">
    <source>
        <dbReference type="ARBA" id="ARBA00004196"/>
    </source>
</evidence>
<accession>A0A9D2QCI2</accession>
<evidence type="ECO:0000313" key="7">
    <source>
        <dbReference type="EMBL" id="HJC84070.1"/>
    </source>
</evidence>
<reference evidence="7" key="1">
    <citation type="journal article" date="2021" name="PeerJ">
        <title>Extensive microbial diversity within the chicken gut microbiome revealed by metagenomics and culture.</title>
        <authorList>
            <person name="Gilroy R."/>
            <person name="Ravi A."/>
            <person name="Getino M."/>
            <person name="Pursley I."/>
            <person name="Horton D.L."/>
            <person name="Alikhan N.F."/>
            <person name="Baker D."/>
            <person name="Gharbi K."/>
            <person name="Hall N."/>
            <person name="Watson M."/>
            <person name="Adriaenssens E.M."/>
            <person name="Foster-Nyarko E."/>
            <person name="Jarju S."/>
            <person name="Secka A."/>
            <person name="Antonio M."/>
            <person name="Oren A."/>
            <person name="Chaudhuri R.R."/>
            <person name="La Ragione R."/>
            <person name="Hildebrand F."/>
            <person name="Pallen M.J."/>
        </authorList>
    </citation>
    <scope>NUCLEOTIDE SEQUENCE</scope>
    <source>
        <strain evidence="7">ChiHjej13B12-4958</strain>
    </source>
</reference>
<sequence>MRQCHCRGAAARLALLSLGSPVPPAHYIRLGLPRPTLARRAIGVIAAAGLAVGLAACSDDSDDSSSNGSGSSSSGDFPRTVDSIAVSNGNPTDETEEVEIPEQPERIVSTAATLTGSLLAIDAPVIASGAATPGPTSDDKGFFKQWAEIADERGVEEIGQLEPDFEKIVGQDPDLIVVSAFGADTAVPLVERLQDVAPTVVIDYSDKDWTEVTTQLGEITGHEDEAEAAIQEFQDRAEEVTGNIEEPEQPVQFVLPTPDGNVNFMTEASAQGRILTELGWDLDVPGEGVARTDGDYAGRTDVVQVTAENLDKGLTGKTVFATNADPGKSAADQLENQPAAKGTYAVENDRVFEFGAETFRIDFYSAMLMLDAIEEFFSE</sequence>
<dbReference type="GO" id="GO:0030288">
    <property type="term" value="C:outer membrane-bounded periplasmic space"/>
    <property type="evidence" value="ECO:0007669"/>
    <property type="project" value="TreeGrafter"/>
</dbReference>
<dbReference type="FunFam" id="3.40.50.1980:FF:000009">
    <property type="entry name" value="Iron-enterobactin transporter periplasmic binding protein"/>
    <property type="match status" value="1"/>
</dbReference>
<dbReference type="InterPro" id="IPR051313">
    <property type="entry name" value="Bact_iron-sidero_bind"/>
</dbReference>
<dbReference type="InterPro" id="IPR002491">
    <property type="entry name" value="ABC_transptr_periplasmic_BD"/>
</dbReference>
<evidence type="ECO:0000259" key="6">
    <source>
        <dbReference type="PROSITE" id="PS50983"/>
    </source>
</evidence>
<dbReference type="PANTHER" id="PTHR30532:SF24">
    <property type="entry name" value="FERRIC ENTEROBACTIN-BINDING PERIPLASMIC PROTEIN FEPB"/>
    <property type="match status" value="1"/>
</dbReference>
<reference evidence="7" key="2">
    <citation type="submission" date="2021-04" db="EMBL/GenBank/DDBJ databases">
        <authorList>
            <person name="Gilroy R."/>
        </authorList>
    </citation>
    <scope>NUCLEOTIDE SEQUENCE</scope>
    <source>
        <strain evidence="7">ChiHjej13B12-4958</strain>
    </source>
</reference>
<name>A0A9D2QCI2_9CORY</name>
<dbReference type="NCBIfam" id="NF008200">
    <property type="entry name" value="PRK10957.1"/>
    <property type="match status" value="1"/>
</dbReference>
<feature type="region of interest" description="Disordered" evidence="5">
    <location>
        <begin position="59"/>
        <end position="104"/>
    </location>
</feature>
<evidence type="ECO:0000256" key="5">
    <source>
        <dbReference type="SAM" id="MobiDB-lite"/>
    </source>
</evidence>
<feature type="domain" description="Fe/B12 periplasmic-binding" evidence="6">
    <location>
        <begin position="106"/>
        <end position="379"/>
    </location>
</feature>
<dbReference type="GO" id="GO:1901678">
    <property type="term" value="P:iron coordination entity transport"/>
    <property type="evidence" value="ECO:0007669"/>
    <property type="project" value="UniProtKB-ARBA"/>
</dbReference>
<dbReference type="AlphaFoldDB" id="A0A9D2QCI2"/>
<feature type="compositionally biased region" description="Acidic residues" evidence="5">
    <location>
        <begin position="93"/>
        <end position="102"/>
    </location>
</feature>
<feature type="compositionally biased region" description="Low complexity" evidence="5">
    <location>
        <begin position="59"/>
        <end position="76"/>
    </location>
</feature>
<dbReference type="Gene3D" id="3.40.50.1980">
    <property type="entry name" value="Nitrogenase molybdenum iron protein domain"/>
    <property type="match status" value="2"/>
</dbReference>
<dbReference type="EMBL" id="DWVP01000001">
    <property type="protein sequence ID" value="HJC84070.1"/>
    <property type="molecule type" value="Genomic_DNA"/>
</dbReference>
<evidence type="ECO:0000313" key="8">
    <source>
        <dbReference type="Proteomes" id="UP000823858"/>
    </source>
</evidence>
<protein>
    <submittedName>
        <fullName evidence="7">Fe2+-enterobactin ABC transporter substrate-binding protein</fullName>
    </submittedName>
</protein>
<dbReference type="PROSITE" id="PS50983">
    <property type="entry name" value="FE_B12_PBP"/>
    <property type="match status" value="1"/>
</dbReference>
<organism evidence="7 8">
    <name type="scientific">Candidatus Corynebacterium faecigallinarum</name>
    <dbReference type="NCBI Taxonomy" id="2838528"/>
    <lineage>
        <taxon>Bacteria</taxon>
        <taxon>Bacillati</taxon>
        <taxon>Actinomycetota</taxon>
        <taxon>Actinomycetes</taxon>
        <taxon>Mycobacteriales</taxon>
        <taxon>Corynebacteriaceae</taxon>
        <taxon>Corynebacterium</taxon>
    </lineage>
</organism>
<dbReference type="Pfam" id="PF01497">
    <property type="entry name" value="Peripla_BP_2"/>
    <property type="match status" value="1"/>
</dbReference>
<keyword evidence="3" id="KW-0813">Transport</keyword>
<proteinExistence type="inferred from homology"/>
<dbReference type="Proteomes" id="UP000823858">
    <property type="component" value="Unassembled WGS sequence"/>
</dbReference>
<evidence type="ECO:0000256" key="4">
    <source>
        <dbReference type="ARBA" id="ARBA00022729"/>
    </source>
</evidence>
<comment type="caution">
    <text evidence="7">The sequence shown here is derived from an EMBL/GenBank/DDBJ whole genome shotgun (WGS) entry which is preliminary data.</text>
</comment>
<keyword evidence="4" id="KW-0732">Signal</keyword>
<evidence type="ECO:0000256" key="2">
    <source>
        <dbReference type="ARBA" id="ARBA00008814"/>
    </source>
</evidence>
<comment type="similarity">
    <text evidence="2">Belongs to the bacterial solute-binding protein 8 family.</text>
</comment>
<comment type="subcellular location">
    <subcellularLocation>
        <location evidence="1">Cell envelope</location>
    </subcellularLocation>
</comment>